<dbReference type="InterPro" id="IPR032689">
    <property type="entry name" value="TraG-D_C"/>
</dbReference>
<reference evidence="8 9" key="1">
    <citation type="submission" date="2019-02" db="EMBL/GenBank/DDBJ databases">
        <title>Kribbella capetownensis sp. nov. and Kribbella speibonae sp. nov., isolated from soil.</title>
        <authorList>
            <person name="Curtis S.M."/>
            <person name="Norton I."/>
            <person name="Everest G.J."/>
            <person name="Meyers P.R."/>
        </authorList>
    </citation>
    <scope>NUCLEOTIDE SEQUENCE [LARGE SCALE GENOMIC DNA]</scope>
    <source>
        <strain evidence="8 9">SK5</strain>
    </source>
</reference>
<dbReference type="Gene3D" id="3.40.50.300">
    <property type="entry name" value="P-loop containing nucleotide triphosphate hydrolases"/>
    <property type="match status" value="2"/>
</dbReference>
<keyword evidence="2" id="KW-1003">Cell membrane</keyword>
<gene>
    <name evidence="8" type="ORF">E0H58_17255</name>
</gene>
<feature type="domain" description="TraD/TraG TraM recognition site" evidence="7">
    <location>
        <begin position="429"/>
        <end position="527"/>
    </location>
</feature>
<organism evidence="8 9">
    <name type="scientific">Kribbella speibonae</name>
    <dbReference type="NCBI Taxonomy" id="1572660"/>
    <lineage>
        <taxon>Bacteria</taxon>
        <taxon>Bacillati</taxon>
        <taxon>Actinomycetota</taxon>
        <taxon>Actinomycetes</taxon>
        <taxon>Propionibacteriales</taxon>
        <taxon>Kribbellaceae</taxon>
        <taxon>Kribbella</taxon>
    </lineage>
</organism>
<dbReference type="PANTHER" id="PTHR37937">
    <property type="entry name" value="CONJUGATIVE TRANSFER: DNA TRANSPORT"/>
    <property type="match status" value="1"/>
</dbReference>
<name>A0ABY2A8T9_9ACTN</name>
<protein>
    <recommendedName>
        <fullName evidence="7">TraD/TraG TraM recognition site domain-containing protein</fullName>
    </recommendedName>
</protein>
<proteinExistence type="predicted"/>
<dbReference type="InterPro" id="IPR027417">
    <property type="entry name" value="P-loop_NTPase"/>
</dbReference>
<dbReference type="Pfam" id="PF12696">
    <property type="entry name" value="TraG-D_C"/>
    <property type="match status" value="1"/>
</dbReference>
<comment type="caution">
    <text evidence="8">The sequence shown here is derived from an EMBL/GenBank/DDBJ whole genome shotgun (WGS) entry which is preliminary data.</text>
</comment>
<keyword evidence="5" id="KW-0472">Membrane</keyword>
<keyword evidence="4" id="KW-1133">Transmembrane helix</keyword>
<evidence type="ECO:0000256" key="1">
    <source>
        <dbReference type="ARBA" id="ARBA00004651"/>
    </source>
</evidence>
<evidence type="ECO:0000256" key="5">
    <source>
        <dbReference type="ARBA" id="ARBA00023136"/>
    </source>
</evidence>
<dbReference type="PANTHER" id="PTHR37937:SF1">
    <property type="entry name" value="CONJUGATIVE TRANSFER: DNA TRANSPORT"/>
    <property type="match status" value="1"/>
</dbReference>
<dbReference type="SUPFAM" id="SSF52540">
    <property type="entry name" value="P-loop containing nucleoside triphosphate hydrolases"/>
    <property type="match status" value="1"/>
</dbReference>
<evidence type="ECO:0000256" key="2">
    <source>
        <dbReference type="ARBA" id="ARBA00022475"/>
    </source>
</evidence>
<comment type="subcellular location">
    <subcellularLocation>
        <location evidence="1">Cell membrane</location>
        <topology evidence="1">Multi-pass membrane protein</topology>
    </subcellularLocation>
</comment>
<dbReference type="InterPro" id="IPR051539">
    <property type="entry name" value="T4SS-coupling_protein"/>
</dbReference>
<accession>A0ABY2A8T9</accession>
<feature type="compositionally biased region" description="Basic and acidic residues" evidence="6">
    <location>
        <begin position="10"/>
        <end position="19"/>
    </location>
</feature>
<keyword evidence="9" id="KW-1185">Reference proteome</keyword>
<dbReference type="EMBL" id="SJJY01000003">
    <property type="protein sequence ID" value="TCC23521.1"/>
    <property type="molecule type" value="Genomic_DNA"/>
</dbReference>
<evidence type="ECO:0000313" key="8">
    <source>
        <dbReference type="EMBL" id="TCC23521.1"/>
    </source>
</evidence>
<sequence length="581" mass="63309">MARRALCDASADRGSHPGARDSCAGYGIMNKRRDQFKSLKDRLAAIAATVGGQAPPPSTPSTEPRRVVQPWEKIRGSHADLARQLDELARSADFGDVDRARIAHVIDRSMTNQEELERLTHAIERDNSAALVHPSQQRNLPGRRFARHNLLAGQVRLGEVVADHRTDFEITGDFGIDLDVLRTSLLVIGPPGSGKTRGMATPIVEHLSLAALTGKASMVVIDPKSTDFAYDGWFDVTIDPLNPSCGFSLFGGSRTADVAADRLASALLPPRVSDDKAYFIDASKNALYACLAPFEAAYERWPTVPELLGLLRADQASMDRVKERLKGPGAKELKALLDSRKAQTQRSADPAASLVERFALLDRPSLRNLFDHPGPMFQMRDLNRPVRVRVALPEAEYPDASRILARLVVSQFVQITSSSETDRSIFKGLVIDEAGRFVDDYVARGVQKLRSNNAGLVLLSQTMSDFPPEVRATVFGSTGCKAVFGGIDPTDADVFSRWFGEQYVTQTTISRSATSGVQYNEFGSMGGRSESRTSGYSARRVERARWTVSDIITGVPAGHALVSLARSNGVRVGPVLVNLRG</sequence>
<evidence type="ECO:0000256" key="6">
    <source>
        <dbReference type="SAM" id="MobiDB-lite"/>
    </source>
</evidence>
<evidence type="ECO:0000313" key="9">
    <source>
        <dbReference type="Proteomes" id="UP000292385"/>
    </source>
</evidence>
<evidence type="ECO:0000259" key="7">
    <source>
        <dbReference type="Pfam" id="PF12696"/>
    </source>
</evidence>
<evidence type="ECO:0000256" key="3">
    <source>
        <dbReference type="ARBA" id="ARBA00022692"/>
    </source>
</evidence>
<feature type="region of interest" description="Disordered" evidence="6">
    <location>
        <begin position="1"/>
        <end position="21"/>
    </location>
</feature>
<dbReference type="Proteomes" id="UP000292385">
    <property type="component" value="Unassembled WGS sequence"/>
</dbReference>
<evidence type="ECO:0000256" key="4">
    <source>
        <dbReference type="ARBA" id="ARBA00022989"/>
    </source>
</evidence>
<keyword evidence="3" id="KW-0812">Transmembrane</keyword>
<dbReference type="CDD" id="cd01127">
    <property type="entry name" value="TrwB_TraG_TraD_VirD4"/>
    <property type="match status" value="1"/>
</dbReference>